<proteinExistence type="predicted"/>
<dbReference type="RefSeq" id="WP_030431981.1">
    <property type="nucleotide sequence ID" value="NZ_JOEF01000022.1"/>
</dbReference>
<reference evidence="1 2" key="1">
    <citation type="submission" date="2016-10" db="EMBL/GenBank/DDBJ databases">
        <authorList>
            <person name="de Groot N.N."/>
        </authorList>
    </citation>
    <scope>NUCLEOTIDE SEQUENCE [LARGE SCALE GENOMIC DNA]</scope>
    <source>
        <strain evidence="1 2">DSM 44149</strain>
    </source>
</reference>
<dbReference type="STRING" id="211114.SAMN04489726_7985"/>
<evidence type="ECO:0000313" key="1">
    <source>
        <dbReference type="EMBL" id="SDN73386.1"/>
    </source>
</evidence>
<dbReference type="Proteomes" id="UP000183376">
    <property type="component" value="Chromosome I"/>
</dbReference>
<name>A0A1H0DTL7_ALLAB</name>
<dbReference type="AlphaFoldDB" id="A0A1H0DTL7"/>
<keyword evidence="2" id="KW-1185">Reference proteome</keyword>
<sequence length="79" mass="8934">MPGDRREPRYCRECDRPLGGTGTNTTHMWCDPDPVTVAERQALLDAEHAERQAAETAAALAAHRADRRTRSHRAALRRR</sequence>
<gene>
    <name evidence="1" type="ORF">SAMN04489726_7985</name>
</gene>
<protein>
    <submittedName>
        <fullName evidence="1">Uncharacterized protein</fullName>
    </submittedName>
</protein>
<evidence type="ECO:0000313" key="2">
    <source>
        <dbReference type="Proteomes" id="UP000183376"/>
    </source>
</evidence>
<accession>A0A1H0DTL7</accession>
<dbReference type="EMBL" id="LT629701">
    <property type="protein sequence ID" value="SDN73386.1"/>
    <property type="molecule type" value="Genomic_DNA"/>
</dbReference>
<organism evidence="1 2">
    <name type="scientific">Allokutzneria albata</name>
    <name type="common">Kibdelosporangium albatum</name>
    <dbReference type="NCBI Taxonomy" id="211114"/>
    <lineage>
        <taxon>Bacteria</taxon>
        <taxon>Bacillati</taxon>
        <taxon>Actinomycetota</taxon>
        <taxon>Actinomycetes</taxon>
        <taxon>Pseudonocardiales</taxon>
        <taxon>Pseudonocardiaceae</taxon>
        <taxon>Allokutzneria</taxon>
    </lineage>
</organism>